<accession>A0A7R9LAZ4</accession>
<feature type="compositionally biased region" description="Polar residues" evidence="1">
    <location>
        <begin position="2266"/>
        <end position="2276"/>
    </location>
</feature>
<dbReference type="GO" id="GO:0030154">
    <property type="term" value="P:cell differentiation"/>
    <property type="evidence" value="ECO:0007669"/>
    <property type="project" value="TreeGrafter"/>
</dbReference>
<feature type="compositionally biased region" description="Polar residues" evidence="1">
    <location>
        <begin position="1424"/>
        <end position="1433"/>
    </location>
</feature>
<dbReference type="PANTHER" id="PTHR14038:SF0">
    <property type="entry name" value="LP18708P"/>
    <property type="match status" value="1"/>
</dbReference>
<dbReference type="PANTHER" id="PTHR14038">
    <property type="entry name" value="BAT2 HLA-B-ASSOCIATED TRANSCRIPT 2"/>
    <property type="match status" value="1"/>
</dbReference>
<feature type="compositionally biased region" description="Polar residues" evidence="1">
    <location>
        <begin position="193"/>
        <end position="210"/>
    </location>
</feature>
<feature type="compositionally biased region" description="Basic and acidic residues" evidence="1">
    <location>
        <begin position="416"/>
        <end position="425"/>
    </location>
</feature>
<feature type="region of interest" description="Disordered" evidence="1">
    <location>
        <begin position="1"/>
        <end position="359"/>
    </location>
</feature>
<feature type="compositionally biased region" description="Polar residues" evidence="1">
    <location>
        <begin position="1118"/>
        <end position="1132"/>
    </location>
</feature>
<reference evidence="2" key="1">
    <citation type="submission" date="2020-11" db="EMBL/GenBank/DDBJ databases">
        <authorList>
            <person name="Tran Van P."/>
        </authorList>
    </citation>
    <scope>NUCLEOTIDE SEQUENCE</scope>
</reference>
<feature type="compositionally biased region" description="Polar residues" evidence="1">
    <location>
        <begin position="1188"/>
        <end position="1206"/>
    </location>
</feature>
<proteinExistence type="predicted"/>
<keyword evidence="3" id="KW-1185">Reference proteome</keyword>
<feature type="compositionally biased region" description="Polar residues" evidence="1">
    <location>
        <begin position="959"/>
        <end position="971"/>
    </location>
</feature>
<evidence type="ECO:0000313" key="3">
    <source>
        <dbReference type="Proteomes" id="UP000728032"/>
    </source>
</evidence>
<feature type="compositionally biased region" description="Basic and acidic residues" evidence="1">
    <location>
        <begin position="1536"/>
        <end position="1546"/>
    </location>
</feature>
<feature type="compositionally biased region" description="Basic and acidic residues" evidence="1">
    <location>
        <begin position="1102"/>
        <end position="1114"/>
    </location>
</feature>
<feature type="compositionally biased region" description="Pro residues" evidence="1">
    <location>
        <begin position="387"/>
        <end position="401"/>
    </location>
</feature>
<feature type="compositionally biased region" description="Polar residues" evidence="1">
    <location>
        <begin position="2389"/>
        <end position="2408"/>
    </location>
</feature>
<feature type="compositionally biased region" description="Polar residues" evidence="1">
    <location>
        <begin position="1319"/>
        <end position="1332"/>
    </location>
</feature>
<feature type="compositionally biased region" description="Polar residues" evidence="1">
    <location>
        <begin position="1450"/>
        <end position="1471"/>
    </location>
</feature>
<sequence length="2408" mass="265855">SAALTAQSKTWSTVTATAEHPESGPDKSYLAQQSPFFPQEFPKLDGGNAPQDGATKPSADTSYGPGPSLRPQTEGSWGRGTLPQPQPGFNPNANQSPNAGSGGLGQPQSPPAAGAPNDQSIQQQMARGLYPQSGAGLPPPRPPIPGAVPIMPAANQSGAPLMPGQTPMNYNQYRMMTPYPPHVRSRRKDMRRNTSAALTAQSKTWSTVTATAEHPESGPDKSYLAQQSPFFPQEFPKLDGGNAPQDAATKPSADTSYGPGPSLRPQTEGSWGRGTLPQPQPGFNPNANLSPNAGSGGSGQPQSPPAAGAPNDQSIQQQMARGLYPQSVAGLPPQRPPIPGAVPIMPAANQSGAPLMPGQTPMNYNQYRMMTPYPPHMAYPRGTYPGGPFPPQGYAPQPPPHGHMNPRQPYFPDARVGQRPDDESGGRPARPAPPIITDKDLKGFDDILENDKGLQKGWAAANTEVDYNAKIVFSDDEDSQPMKESANYGEMRSNSDKQKDWERRDRDYDRGDERPKSYRSAQQQQQWQQQQHPHQQHMPANARVNNFDNQSQPQQQQPQHGSQQGYPQRQQIHSNYPHSRHNRSDHTMADDDEMWRQRSQQQTDEMAAAVIRARQRRLDEEKRMERSRQAAHEKLRILEEKVVDKDDVSSRHSSESKDDKLSSSRDPRGDGRSNYTNSFAATKQYPKNVPPRFQKQAEMLRQTQGSGPPTGAGQPPYDQRFTHSSNRLPSESESREGRNLVNSSQANSKAPAMADNSRSNSQISSGHESYDSERERRTPDYESKERRPHRTSGSDSNNWRAAQTQRSPLAESKDSSQSPSARPVDDTDNNQNLHRDVPKRANEESEYLLQKSSSEVRDNKPKDETIESKESFSEKRVLVERQESSQSSHSDKRSTSSKEDRFGKRYERLDWAAECDNMSPIGGSYGQRREHNRHRPVPITQKQFESITEPIKKNFTPIKKTSNTSVTSSYSEDSKEGSVDKTKDTLRKSETPPLNTTAAYNADNLTARTSSSDVSKVQTIREETRGESLGSKKEKDSDRQYDRAVDREKDYMKKESIKDDRNVRKERSNSSRYETSRESYSGRGARYPTTTGPAFRGTGTGRGREYRRSPRSGDKPSYNESKGTLSPGTSRNKTNKSRRKSNSDESCVSEDINKTKESTKAEIEKSIPVTITDSKDTKHEEEKEKSVTPDTVMSGSASSVVPNQRNDISRRGRGLVPFKNSSTRGMPRAYGPSNYGPPPSRAAFGDGSVHKSESNKNYDQNRNERNESRNSNQMRNTFKSAADEMNYSSHMNSQSNQYQDNNRNSISNARKSGAPGSRGTASANTPSNNNRAEQLPPRFQKRNNRPSQGRGGRRSERSGSGNQYDDGANEEWETASESSDIGDRNDRKAKKNSSSDQQKTDSRSHNRKSDNRRGGDYTDRRGQHVNSSGNQSSGYRDGRGGRNRNQGNGVLTTRSPNTNQQRNGTISGSNINDNITVCALSEVTLDNPNAVEEALSDIKNRNKSSDLIDDQNNSETEDGFQTVSYKKRNRVNQGNDSKKFKQELSPKSKATVRTRQSKLAPRFAKQKENNSRLKTITDEAFTSTAKISEDLKSLSIDNKSSESVVKSPKEKVEISTQIKTVPNAWSRPLSHCSQTTASNTTITTTTKTTTQTSSSKVQDIHALSVSSKSSSFDQHDSGIDADQPPSTASSQRSSPSNDDNKLITTTAKVTNPTETRTDIVTDIDAAKPMCTVIFENTRYKEENKVLAKIAPAKSPTAKEMFVATTAVNNVVTEASRPNPPIAAPKKTDSVLIDEFALNEKTQTPNVAKVVGMQRTSVLPTESDLNVKIASTRKVWENPSVPSTIDSTNENAKNALLKSFDANKMISSESHTSDVHNIVKVSEPTATKVHYSTVEPINPPNKSKTPVMTYSTPTPNQMSQNQSYVSSHQSQPSLMSSQQILLNTISSPPLVESMRPVSGVQQSFQVHTMAQNPAISTPPTMLYNTHVGAHNVYQSFGPQMDSLHQTQLPPVMAQFGAQHNASHYGQHLLQQHQQNQLNQANIFMTHQLTQPSASEQFKQLNAVAHHQSHQQSLAAKALPINQFVHQNTSNLHQTLANSGSWTAATPHNQTNTQTANYYQQSNTLNNVLQAHQQHFAYQSQPSMGLMSAQNSQATAAALAVQQSYRATQLPMARTSAVDSMATNSMAANLRSMFAGNIINDMKIGNSVNQTVGQNANNRTSFAYNQSSQSLQQIQQQHQQMFAANQKFTGRAILPIYAQQMLSQSAAIPGRPNSTSMLTSNVSSNNSYTTPIQRPKVNRNNQSYVKNTHPTHYQNQYQTQPQQQLPQQLPPQPQQPTIAQVNAAQQAKMRQEAVRQTQSFFAQSSLPTTKGESPLEAQTGAPEVSVDTVIADNTTPALNDNTMNTIEKND</sequence>
<feature type="compositionally biased region" description="Polar residues" evidence="1">
    <location>
        <begin position="2360"/>
        <end position="2369"/>
    </location>
</feature>
<feature type="compositionally biased region" description="Polar residues" evidence="1">
    <location>
        <begin position="1510"/>
        <end position="1521"/>
    </location>
</feature>
<dbReference type="EMBL" id="CAJPVJ010000217">
    <property type="protein sequence ID" value="CAG2161737.1"/>
    <property type="molecule type" value="Genomic_DNA"/>
</dbReference>
<name>A0A7R9LAZ4_9ACAR</name>
<feature type="compositionally biased region" description="Basic and acidic residues" evidence="1">
    <location>
        <begin position="1019"/>
        <end position="1077"/>
    </location>
</feature>
<feature type="compositionally biased region" description="Polar residues" evidence="1">
    <location>
        <begin position="1"/>
        <end position="16"/>
    </location>
</feature>
<evidence type="ECO:0000313" key="2">
    <source>
        <dbReference type="EMBL" id="CAD7638324.1"/>
    </source>
</evidence>
<feature type="compositionally biased region" description="Basic and acidic residues" evidence="1">
    <location>
        <begin position="493"/>
        <end position="516"/>
    </location>
</feature>
<feature type="compositionally biased region" description="Basic and acidic residues" evidence="1">
    <location>
        <begin position="1398"/>
        <end position="1422"/>
    </location>
</feature>
<feature type="region of interest" description="Disordered" evidence="1">
    <location>
        <begin position="1529"/>
        <end position="1569"/>
    </location>
</feature>
<feature type="compositionally biased region" description="Low complexity" evidence="1">
    <location>
        <begin position="1684"/>
        <end position="1696"/>
    </location>
</feature>
<feature type="compositionally biased region" description="Basic and acidic residues" evidence="1">
    <location>
        <begin position="854"/>
        <end position="911"/>
    </location>
</feature>
<feature type="compositionally biased region" description="Basic and acidic residues" evidence="1">
    <location>
        <begin position="1248"/>
        <end position="1268"/>
    </location>
</feature>
<feature type="compositionally biased region" description="Low complexity" evidence="1">
    <location>
        <begin position="550"/>
        <end position="568"/>
    </location>
</feature>
<dbReference type="EMBL" id="OC915042">
    <property type="protein sequence ID" value="CAD7638324.1"/>
    <property type="molecule type" value="Genomic_DNA"/>
</dbReference>
<protein>
    <recommendedName>
        <fullName evidence="4">BAT2 N-terminal domain-containing protein</fullName>
    </recommendedName>
</protein>
<feature type="region of interest" description="Disordered" evidence="1">
    <location>
        <begin position="1502"/>
        <end position="1521"/>
    </location>
</feature>
<feature type="compositionally biased region" description="Basic and acidic residues" evidence="1">
    <location>
        <begin position="768"/>
        <end position="785"/>
    </location>
</feature>
<organism evidence="2">
    <name type="scientific">Oppiella nova</name>
    <dbReference type="NCBI Taxonomy" id="334625"/>
    <lineage>
        <taxon>Eukaryota</taxon>
        <taxon>Metazoa</taxon>
        <taxon>Ecdysozoa</taxon>
        <taxon>Arthropoda</taxon>
        <taxon>Chelicerata</taxon>
        <taxon>Arachnida</taxon>
        <taxon>Acari</taxon>
        <taxon>Acariformes</taxon>
        <taxon>Sarcoptiformes</taxon>
        <taxon>Oribatida</taxon>
        <taxon>Brachypylina</taxon>
        <taxon>Oppioidea</taxon>
        <taxon>Oppiidae</taxon>
        <taxon>Oppiella</taxon>
    </lineage>
</organism>
<dbReference type="Proteomes" id="UP000728032">
    <property type="component" value="Unassembled WGS sequence"/>
</dbReference>
<feature type="compositionally biased region" description="Low complexity" evidence="1">
    <location>
        <begin position="2277"/>
        <end position="2288"/>
    </location>
</feature>
<feature type="region of interest" description="Disordered" evidence="1">
    <location>
        <begin position="2360"/>
        <end position="2408"/>
    </location>
</feature>
<feature type="compositionally biased region" description="Basic and acidic residues" evidence="1">
    <location>
        <begin position="1173"/>
        <end position="1187"/>
    </location>
</feature>
<feature type="compositionally biased region" description="Polar residues" evidence="1">
    <location>
        <begin position="791"/>
        <end position="807"/>
    </location>
</feature>
<dbReference type="OrthoDB" id="6514293at2759"/>
<feature type="compositionally biased region" description="Low complexity" evidence="1">
    <location>
        <begin position="2313"/>
        <end position="2325"/>
    </location>
</feature>
<evidence type="ECO:0000256" key="1">
    <source>
        <dbReference type="SAM" id="MobiDB-lite"/>
    </source>
</evidence>
<feature type="compositionally biased region" description="Basic and acidic residues" evidence="1">
    <location>
        <begin position="1151"/>
        <end position="1165"/>
    </location>
</feature>
<feature type="non-terminal residue" evidence="2">
    <location>
        <position position="1"/>
    </location>
</feature>
<feature type="region of interest" description="Disordered" evidence="1">
    <location>
        <begin position="471"/>
        <end position="1471"/>
    </location>
</feature>
<feature type="compositionally biased region" description="Polar residues" evidence="1">
    <location>
        <begin position="756"/>
        <end position="767"/>
    </location>
</feature>
<feature type="region of interest" description="Disordered" evidence="1">
    <location>
        <begin position="383"/>
        <end position="443"/>
    </location>
</feature>
<feature type="region of interest" description="Disordered" evidence="1">
    <location>
        <begin position="1666"/>
        <end position="1707"/>
    </location>
</feature>
<dbReference type="InterPro" id="IPR033184">
    <property type="entry name" value="PRRC2"/>
</dbReference>
<feature type="compositionally biased region" description="Polar residues" evidence="1">
    <location>
        <begin position="87"/>
        <end position="98"/>
    </location>
</feature>
<feature type="region of interest" description="Disordered" evidence="1">
    <location>
        <begin position="2313"/>
        <end position="2332"/>
    </location>
</feature>
<feature type="compositionally biased region" description="Polar residues" evidence="1">
    <location>
        <begin position="1286"/>
        <end position="1310"/>
    </location>
</feature>
<feature type="compositionally biased region" description="Basic and acidic residues" evidence="1">
    <location>
        <begin position="833"/>
        <end position="843"/>
    </location>
</feature>
<feature type="compositionally biased region" description="Low complexity" evidence="1">
    <location>
        <begin position="522"/>
        <end position="537"/>
    </location>
</feature>
<gene>
    <name evidence="2" type="ORF">ONB1V03_LOCUS1339</name>
</gene>
<feature type="region of interest" description="Disordered" evidence="1">
    <location>
        <begin position="2266"/>
        <end position="2305"/>
    </location>
</feature>
<feature type="compositionally biased region" description="Basic and acidic residues" evidence="1">
    <location>
        <begin position="972"/>
        <end position="990"/>
    </location>
</feature>
<feature type="compositionally biased region" description="Polar residues" evidence="1">
    <location>
        <begin position="992"/>
        <end position="1018"/>
    </location>
</feature>
<evidence type="ECO:0008006" key="4">
    <source>
        <dbReference type="Google" id="ProtNLM"/>
    </source>
</evidence>
<feature type="compositionally biased region" description="Pro residues" evidence="1">
    <location>
        <begin position="137"/>
        <end position="146"/>
    </location>
</feature>
<feature type="compositionally biased region" description="Basic and acidic residues" evidence="1">
    <location>
        <begin position="616"/>
        <end position="671"/>
    </location>
</feature>